<dbReference type="Proteomes" id="UP001368500">
    <property type="component" value="Unassembled WGS sequence"/>
</dbReference>
<dbReference type="NCBIfam" id="TIGR02532">
    <property type="entry name" value="IV_pilin_GFxxxE"/>
    <property type="match status" value="1"/>
</dbReference>
<evidence type="ECO:0000256" key="1">
    <source>
        <dbReference type="SAM" id="Phobius"/>
    </source>
</evidence>
<dbReference type="EMBL" id="JBBUTF010000017">
    <property type="protein sequence ID" value="MEK8027837.1"/>
    <property type="molecule type" value="Genomic_DNA"/>
</dbReference>
<dbReference type="Gene3D" id="3.30.700.10">
    <property type="entry name" value="Glycoprotein, Type 4 Pilin"/>
    <property type="match status" value="1"/>
</dbReference>
<reference evidence="2 3" key="1">
    <citation type="submission" date="2024-04" db="EMBL/GenBank/DDBJ databases">
        <title>Novel species of the genus Ideonella isolated from streams.</title>
        <authorList>
            <person name="Lu H."/>
        </authorList>
    </citation>
    <scope>NUCLEOTIDE SEQUENCE [LARGE SCALE GENOMIC DNA]</scope>
    <source>
        <strain evidence="2 3">BYS139W</strain>
    </source>
</reference>
<name>A0ABU9BD70_9BURK</name>
<dbReference type="SUPFAM" id="SSF54523">
    <property type="entry name" value="Pili subunits"/>
    <property type="match status" value="1"/>
</dbReference>
<organism evidence="2 3">
    <name type="scientific">Pseudaquabacterium rugosum</name>
    <dbReference type="NCBI Taxonomy" id="2984194"/>
    <lineage>
        <taxon>Bacteria</taxon>
        <taxon>Pseudomonadati</taxon>
        <taxon>Pseudomonadota</taxon>
        <taxon>Betaproteobacteria</taxon>
        <taxon>Burkholderiales</taxon>
        <taxon>Sphaerotilaceae</taxon>
        <taxon>Pseudaquabacterium</taxon>
    </lineage>
</organism>
<dbReference type="InterPro" id="IPR045584">
    <property type="entry name" value="Pilin-like"/>
</dbReference>
<proteinExistence type="predicted"/>
<dbReference type="Pfam" id="PF07963">
    <property type="entry name" value="N_methyl"/>
    <property type="match status" value="1"/>
</dbReference>
<dbReference type="InterPro" id="IPR012902">
    <property type="entry name" value="N_methyl_site"/>
</dbReference>
<gene>
    <name evidence="2" type="ORF">AACH11_17905</name>
</gene>
<keyword evidence="1" id="KW-0472">Membrane</keyword>
<keyword evidence="1" id="KW-1133">Transmembrane helix</keyword>
<protein>
    <submittedName>
        <fullName evidence="2">Prepilin-type N-terminal cleavage/methylation domain-containing protein</fullName>
    </submittedName>
</protein>
<evidence type="ECO:0000313" key="3">
    <source>
        <dbReference type="Proteomes" id="UP001368500"/>
    </source>
</evidence>
<accession>A0ABU9BD70</accession>
<dbReference type="RefSeq" id="WP_341375618.1">
    <property type="nucleotide sequence ID" value="NZ_JBBUTF010000017.1"/>
</dbReference>
<feature type="transmembrane region" description="Helical" evidence="1">
    <location>
        <begin position="28"/>
        <end position="51"/>
    </location>
</feature>
<dbReference type="PROSITE" id="PS00409">
    <property type="entry name" value="PROKAR_NTER_METHYL"/>
    <property type="match status" value="1"/>
</dbReference>
<comment type="caution">
    <text evidence="2">The sequence shown here is derived from an EMBL/GenBank/DDBJ whole genome shotgun (WGS) entry which is preliminary data.</text>
</comment>
<sequence length="213" mass="22766">MPRTPTSRIQVQADRREGRPRGLTLIELLLVVALFGVLAAVSAPSIATYLARKRVDGTAQEFATTVRYARALQLQSPQRALRVFLGISSGTGFSCAGVYMANDHSTCDCGRATNLCNTIALFTVQPEMLRMIRLPTADGVSIANAGTDSFLRFDELTALPYPIGANSIMMSSIISSSRGGSLRVDIGPTGMPVICEIRTTGQPVLHPTYGACT</sequence>
<evidence type="ECO:0000313" key="2">
    <source>
        <dbReference type="EMBL" id="MEK8027837.1"/>
    </source>
</evidence>
<keyword evidence="1" id="KW-0812">Transmembrane</keyword>
<keyword evidence="3" id="KW-1185">Reference proteome</keyword>